<comment type="caution">
    <text evidence="10">The sequence shown here is derived from an EMBL/GenBank/DDBJ whole genome shotgun (WGS) entry which is preliminary data.</text>
</comment>
<name>A0A9P1DR73_9DINO</name>
<reference evidence="10" key="1">
    <citation type="submission" date="2022-10" db="EMBL/GenBank/DDBJ databases">
        <authorList>
            <person name="Chen Y."/>
            <person name="Dougan E. K."/>
            <person name="Chan C."/>
            <person name="Rhodes N."/>
            <person name="Thang M."/>
        </authorList>
    </citation>
    <scope>NUCLEOTIDE SEQUENCE</scope>
</reference>
<dbReference type="OrthoDB" id="405860at2759"/>
<evidence type="ECO:0000256" key="2">
    <source>
        <dbReference type="ARBA" id="ARBA00022741"/>
    </source>
</evidence>
<comment type="similarity">
    <text evidence="1">Belongs to the DNA2/NAM7 helicase family.</text>
</comment>
<dbReference type="Gene3D" id="3.40.50.300">
    <property type="entry name" value="P-loop containing nucleotide triphosphate hydrolases"/>
    <property type="match status" value="2"/>
</dbReference>
<keyword evidence="13" id="KW-1185">Reference proteome</keyword>
<proteinExistence type="inferred from homology"/>
<evidence type="ECO:0000256" key="4">
    <source>
        <dbReference type="ARBA" id="ARBA00022806"/>
    </source>
</evidence>
<dbReference type="GO" id="GO:0016787">
    <property type="term" value="F:hydrolase activity"/>
    <property type="evidence" value="ECO:0007669"/>
    <property type="project" value="UniProtKB-KW"/>
</dbReference>
<evidence type="ECO:0000313" key="11">
    <source>
        <dbReference type="EMBL" id="CAL1168532.1"/>
    </source>
</evidence>
<keyword evidence="7" id="KW-1133">Transmembrane helix</keyword>
<evidence type="ECO:0000256" key="1">
    <source>
        <dbReference type="ARBA" id="ARBA00007913"/>
    </source>
</evidence>
<dbReference type="PANTHER" id="PTHR43788:SF13">
    <property type="entry name" value="REGULATOR OF NONSENSE TRANSCRIPTS 1"/>
    <property type="match status" value="1"/>
</dbReference>
<evidence type="ECO:0000256" key="6">
    <source>
        <dbReference type="SAM" id="Coils"/>
    </source>
</evidence>
<keyword evidence="2" id="KW-0547">Nucleotide-binding</keyword>
<dbReference type="InterPro" id="IPR041679">
    <property type="entry name" value="DNA2/NAM7-like_C"/>
</dbReference>
<dbReference type="GO" id="GO:0043139">
    <property type="term" value="F:5'-3' DNA helicase activity"/>
    <property type="evidence" value="ECO:0007669"/>
    <property type="project" value="TreeGrafter"/>
</dbReference>
<feature type="domain" description="DNA2/NAM7 helicase-like C-terminal" evidence="9">
    <location>
        <begin position="79"/>
        <end position="273"/>
    </location>
</feature>
<protein>
    <submittedName>
        <fullName evidence="12">RNA helicase</fullName>
    </submittedName>
</protein>
<dbReference type="EMBL" id="CAMXCT010006517">
    <property type="protein sequence ID" value="CAI4015157.1"/>
    <property type="molecule type" value="Genomic_DNA"/>
</dbReference>
<organism evidence="10">
    <name type="scientific">Cladocopium goreaui</name>
    <dbReference type="NCBI Taxonomy" id="2562237"/>
    <lineage>
        <taxon>Eukaryota</taxon>
        <taxon>Sar</taxon>
        <taxon>Alveolata</taxon>
        <taxon>Dinophyceae</taxon>
        <taxon>Suessiales</taxon>
        <taxon>Symbiodiniaceae</taxon>
        <taxon>Cladocopium</taxon>
    </lineage>
</organism>
<reference evidence="11" key="2">
    <citation type="submission" date="2024-04" db="EMBL/GenBank/DDBJ databases">
        <authorList>
            <person name="Chen Y."/>
            <person name="Shah S."/>
            <person name="Dougan E. K."/>
            <person name="Thang M."/>
            <person name="Chan C."/>
        </authorList>
    </citation>
    <scope>NUCLEOTIDE SEQUENCE [LARGE SCALE GENOMIC DNA]</scope>
</reference>
<dbReference type="EMBL" id="CAMXCT020006517">
    <property type="protein sequence ID" value="CAL1168532.1"/>
    <property type="molecule type" value="Genomic_DNA"/>
</dbReference>
<evidence type="ECO:0000256" key="3">
    <source>
        <dbReference type="ARBA" id="ARBA00022801"/>
    </source>
</evidence>
<sequence length="697" mass="77976">MKILREAEVICTTTIAAGMDFLARLSNFEAILVDEVAQATELSTAVPVILRGANRLVLVGDHCQLPPAVLSPEAELRGLSVSVYSRLVQAGGLKPFMLNTQYRSHPKLAEFSSKAFYDGLLKSGIEATQRLLPAGVPWPNSECPIAFVNVDAQEELEGDSKANSVEAQLLANVVGKVFQRGELNVSQVGVVTPYMAQVRRLRPLLRSVIPHGSDFRLLECASVDNFQGREKELIVFSAVRSNRAGNVGFLADWRRLNVMLTRARRGLLIFGNAATLKQDPTWQKWLAFAEQHDCMVKDLPMPQVYCKGSPLWLGKGKPVMKGVPVVRPVGPVGSVGAVAGRNSVLAAAQAARAAAEVTAGLQRGDDAPSPPEVCLGYQAAFPRPFMPMQDQQSQMQRQLDEELQQLTSLELQMKHQQQQLQQKQFQAAQLLFVHPIMGQVQMQQIQQENSELQQRWTELETQKSRLQERSQAVKATVCNSGCSSNNFAPHLECAEQMQIEKLLEQQLGLPGGNNRTHSQLKRHDFIPSACGSTPIVGSNRRRIEKHDEMGLLRRSAVRFKHIYAAGDKQYVGCWEMIPPTMGTALGPVNYGARTPVPKDWVLRGSGIHGPENGEVMKLALWNRLKQKRPQRHVTTAELQEYFRMEIATVWWMFGCVFFVAPLNWWGKKYRMVHDHYPWFPKRIDGTRGVGPYAWFFE</sequence>
<dbReference type="FunFam" id="3.40.50.300:FF:000326">
    <property type="entry name" value="P-loop containing nucleoside triphosphate hydrolase"/>
    <property type="match status" value="1"/>
</dbReference>
<dbReference type="EMBL" id="CAMXCT030006517">
    <property type="protein sequence ID" value="CAL4802469.1"/>
    <property type="molecule type" value="Genomic_DNA"/>
</dbReference>
<dbReference type="CDD" id="cd18808">
    <property type="entry name" value="SF1_C_Upf1"/>
    <property type="match status" value="1"/>
</dbReference>
<evidence type="ECO:0000256" key="7">
    <source>
        <dbReference type="SAM" id="Phobius"/>
    </source>
</evidence>
<feature type="transmembrane region" description="Helical" evidence="7">
    <location>
        <begin position="649"/>
        <end position="666"/>
    </location>
</feature>
<dbReference type="Proteomes" id="UP001152797">
    <property type="component" value="Unassembled WGS sequence"/>
</dbReference>
<gene>
    <name evidence="10" type="ORF">C1SCF055_LOCUS40003</name>
</gene>
<keyword evidence="4 12" id="KW-0347">Helicase</keyword>
<dbReference type="AlphaFoldDB" id="A0A9P1DR73"/>
<evidence type="ECO:0000313" key="12">
    <source>
        <dbReference type="EMBL" id="CAL4802469.1"/>
    </source>
</evidence>
<keyword evidence="5" id="KW-0067">ATP-binding</keyword>
<evidence type="ECO:0000313" key="13">
    <source>
        <dbReference type="Proteomes" id="UP001152797"/>
    </source>
</evidence>
<dbReference type="Pfam" id="PF13087">
    <property type="entry name" value="AAA_12"/>
    <property type="match status" value="1"/>
</dbReference>
<evidence type="ECO:0000256" key="5">
    <source>
        <dbReference type="ARBA" id="ARBA00022840"/>
    </source>
</evidence>
<dbReference type="InterPro" id="IPR027417">
    <property type="entry name" value="P-loop_NTPase"/>
</dbReference>
<dbReference type="Pfam" id="PF13086">
    <property type="entry name" value="AAA_11"/>
    <property type="match status" value="1"/>
</dbReference>
<feature type="coiled-coil region" evidence="6">
    <location>
        <begin position="392"/>
        <end position="469"/>
    </location>
</feature>
<dbReference type="GO" id="GO:0005524">
    <property type="term" value="F:ATP binding"/>
    <property type="evidence" value="ECO:0007669"/>
    <property type="project" value="UniProtKB-KW"/>
</dbReference>
<dbReference type="InterPro" id="IPR050534">
    <property type="entry name" value="Coronavir_polyprotein_1ab"/>
</dbReference>
<dbReference type="GO" id="GO:0005694">
    <property type="term" value="C:chromosome"/>
    <property type="evidence" value="ECO:0007669"/>
    <property type="project" value="UniProtKB-ARBA"/>
</dbReference>
<evidence type="ECO:0000313" key="10">
    <source>
        <dbReference type="EMBL" id="CAI4015157.1"/>
    </source>
</evidence>
<evidence type="ECO:0000259" key="8">
    <source>
        <dbReference type="Pfam" id="PF13086"/>
    </source>
</evidence>
<evidence type="ECO:0000259" key="9">
    <source>
        <dbReference type="Pfam" id="PF13087"/>
    </source>
</evidence>
<feature type="domain" description="DNA2/NAM7 helicase helicase" evidence="8">
    <location>
        <begin position="2"/>
        <end position="71"/>
    </location>
</feature>
<dbReference type="PANTHER" id="PTHR43788">
    <property type="entry name" value="DNA2/NAM7 HELICASE FAMILY MEMBER"/>
    <property type="match status" value="1"/>
</dbReference>
<keyword evidence="7" id="KW-0472">Membrane</keyword>
<keyword evidence="3" id="KW-0378">Hydrolase</keyword>
<dbReference type="InterPro" id="IPR041677">
    <property type="entry name" value="DNA2/NAM7_AAA_11"/>
</dbReference>
<keyword evidence="7" id="KW-0812">Transmembrane</keyword>
<keyword evidence="6" id="KW-0175">Coiled coil</keyword>
<dbReference type="InterPro" id="IPR047187">
    <property type="entry name" value="SF1_C_Upf1"/>
</dbReference>
<accession>A0A9P1DR73</accession>
<dbReference type="SUPFAM" id="SSF52540">
    <property type="entry name" value="P-loop containing nucleoside triphosphate hydrolases"/>
    <property type="match status" value="1"/>
</dbReference>